<sequence>SRLYFREQHRGSRRFRRGLHLRYRVRVFHCFRVVIRPSRLLAMTFFVWRVHFRSVLCRISKVGIDGSSKKFNH</sequence>
<accession>A0A914ZUS5</accession>
<name>A0A914ZUS5_PARUN</name>
<organism evidence="1 2">
    <name type="scientific">Parascaris univalens</name>
    <name type="common">Nematode worm</name>
    <dbReference type="NCBI Taxonomy" id="6257"/>
    <lineage>
        <taxon>Eukaryota</taxon>
        <taxon>Metazoa</taxon>
        <taxon>Ecdysozoa</taxon>
        <taxon>Nematoda</taxon>
        <taxon>Chromadorea</taxon>
        <taxon>Rhabditida</taxon>
        <taxon>Spirurina</taxon>
        <taxon>Ascaridomorpha</taxon>
        <taxon>Ascaridoidea</taxon>
        <taxon>Ascarididae</taxon>
        <taxon>Parascaris</taxon>
    </lineage>
</organism>
<reference evidence="2" key="1">
    <citation type="submission" date="2022-11" db="UniProtKB">
        <authorList>
            <consortium name="WormBaseParasite"/>
        </authorList>
    </citation>
    <scope>IDENTIFICATION</scope>
</reference>
<evidence type="ECO:0000313" key="1">
    <source>
        <dbReference type="Proteomes" id="UP000887569"/>
    </source>
</evidence>
<keyword evidence="1" id="KW-1185">Reference proteome</keyword>
<dbReference type="Proteomes" id="UP000887569">
    <property type="component" value="Unplaced"/>
</dbReference>
<evidence type="ECO:0000313" key="2">
    <source>
        <dbReference type="WBParaSite" id="PgB17_g042_t02"/>
    </source>
</evidence>
<dbReference type="AlphaFoldDB" id="A0A914ZUS5"/>
<dbReference type="WBParaSite" id="PgB17_g042_t02">
    <property type="protein sequence ID" value="PgB17_g042_t02"/>
    <property type="gene ID" value="PgB17_g042"/>
</dbReference>
<protein>
    <submittedName>
        <fullName evidence="2">Uncharacterized protein</fullName>
    </submittedName>
</protein>
<proteinExistence type="predicted"/>